<evidence type="ECO:0000313" key="7">
    <source>
        <dbReference type="EMBL" id="HII83913.1"/>
    </source>
</evidence>
<evidence type="ECO:0000256" key="4">
    <source>
        <dbReference type="ARBA" id="ARBA00023136"/>
    </source>
</evidence>
<evidence type="ECO:0000256" key="2">
    <source>
        <dbReference type="ARBA" id="ARBA00022692"/>
    </source>
</evidence>
<sequence length="135" mass="15486">MQEFWGGRLAALIVDAIFITLLMWVVTAILYPLIAWVNLYPILNYWVILWGVLILLYFTVMEGKWSTTLGKGLFKLKVQTVEGTMNYKKAFLRNISKFLWIPLVVDTAIGFSRGETGTRKRYLDQFAGTTVVKAE</sequence>
<dbReference type="EMBL" id="DUHE01000100">
    <property type="protein sequence ID" value="HII83913.1"/>
    <property type="molecule type" value="Genomic_DNA"/>
</dbReference>
<protein>
    <submittedName>
        <fullName evidence="7">RDD family protein</fullName>
    </submittedName>
</protein>
<dbReference type="InterPro" id="IPR010432">
    <property type="entry name" value="RDD"/>
</dbReference>
<evidence type="ECO:0000256" key="5">
    <source>
        <dbReference type="SAM" id="Phobius"/>
    </source>
</evidence>
<dbReference type="AlphaFoldDB" id="A0A7J4TK64"/>
<feature type="transmembrane region" description="Helical" evidence="5">
    <location>
        <begin position="43"/>
        <end position="61"/>
    </location>
</feature>
<accession>A0A7J4TK64</accession>
<evidence type="ECO:0000256" key="3">
    <source>
        <dbReference type="ARBA" id="ARBA00022989"/>
    </source>
</evidence>
<keyword evidence="3 5" id="KW-1133">Transmembrane helix</keyword>
<feature type="domain" description="RDD" evidence="6">
    <location>
        <begin position="5"/>
        <end position="127"/>
    </location>
</feature>
<comment type="caution">
    <text evidence="7">The sequence shown here is derived from an EMBL/GenBank/DDBJ whole genome shotgun (WGS) entry which is preliminary data.</text>
</comment>
<proteinExistence type="predicted"/>
<feature type="transmembrane region" description="Helical" evidence="5">
    <location>
        <begin position="12"/>
        <end position="37"/>
    </location>
</feature>
<organism evidence="7 8">
    <name type="scientific">Methanobacterium subterraneum</name>
    <dbReference type="NCBI Taxonomy" id="59277"/>
    <lineage>
        <taxon>Archaea</taxon>
        <taxon>Methanobacteriati</taxon>
        <taxon>Methanobacteriota</taxon>
        <taxon>Methanomada group</taxon>
        <taxon>Methanobacteria</taxon>
        <taxon>Methanobacteriales</taxon>
        <taxon>Methanobacteriaceae</taxon>
        <taxon>Methanobacterium</taxon>
    </lineage>
</organism>
<dbReference type="Proteomes" id="UP000586031">
    <property type="component" value="Unassembled WGS sequence"/>
</dbReference>
<gene>
    <name evidence="7" type="ORF">HA271_03520</name>
</gene>
<name>A0A7J4TK64_9EURY</name>
<comment type="subcellular location">
    <subcellularLocation>
        <location evidence="1">Membrane</location>
        <topology evidence="1">Multi-pass membrane protein</topology>
    </subcellularLocation>
</comment>
<keyword evidence="2 5" id="KW-0812">Transmembrane</keyword>
<evidence type="ECO:0000259" key="6">
    <source>
        <dbReference type="Pfam" id="PF06271"/>
    </source>
</evidence>
<dbReference type="GO" id="GO:0016020">
    <property type="term" value="C:membrane"/>
    <property type="evidence" value="ECO:0007669"/>
    <property type="project" value="UniProtKB-SubCell"/>
</dbReference>
<reference evidence="8" key="1">
    <citation type="journal article" date="2020" name="bioRxiv">
        <title>A rank-normalized archaeal taxonomy based on genome phylogeny resolves widespread incomplete and uneven classifications.</title>
        <authorList>
            <person name="Rinke C."/>
            <person name="Chuvochina M."/>
            <person name="Mussig A.J."/>
            <person name="Chaumeil P.-A."/>
            <person name="Waite D.W."/>
            <person name="Whitman W.B."/>
            <person name="Parks D.H."/>
            <person name="Hugenholtz P."/>
        </authorList>
    </citation>
    <scope>NUCLEOTIDE SEQUENCE [LARGE SCALE GENOMIC DNA]</scope>
</reference>
<evidence type="ECO:0000256" key="1">
    <source>
        <dbReference type="ARBA" id="ARBA00004141"/>
    </source>
</evidence>
<keyword evidence="4 5" id="KW-0472">Membrane</keyword>
<evidence type="ECO:0000313" key="8">
    <source>
        <dbReference type="Proteomes" id="UP000586031"/>
    </source>
</evidence>
<dbReference type="Pfam" id="PF06271">
    <property type="entry name" value="RDD"/>
    <property type="match status" value="1"/>
</dbReference>